<dbReference type="GO" id="GO:0016020">
    <property type="term" value="C:membrane"/>
    <property type="evidence" value="ECO:0007669"/>
    <property type="project" value="TreeGrafter"/>
</dbReference>
<evidence type="ECO:0000259" key="11">
    <source>
        <dbReference type="Pfam" id="PF05609"/>
    </source>
</evidence>
<organism evidence="12 13">
    <name type="scientific">Hymenochirus boettgeri</name>
    <name type="common">Congo dwarf clawed frog</name>
    <dbReference type="NCBI Taxonomy" id="247094"/>
    <lineage>
        <taxon>Eukaryota</taxon>
        <taxon>Metazoa</taxon>
        <taxon>Chordata</taxon>
        <taxon>Craniata</taxon>
        <taxon>Vertebrata</taxon>
        <taxon>Euteleostomi</taxon>
        <taxon>Amphibia</taxon>
        <taxon>Batrachia</taxon>
        <taxon>Anura</taxon>
        <taxon>Pipoidea</taxon>
        <taxon>Pipidae</taxon>
        <taxon>Pipinae</taxon>
        <taxon>Hymenochirus</taxon>
    </lineage>
</organism>
<evidence type="ECO:0000256" key="5">
    <source>
        <dbReference type="ARBA" id="ARBA00022989"/>
    </source>
</evidence>
<dbReference type="Gene3D" id="3.40.50.12190">
    <property type="match status" value="1"/>
</dbReference>
<keyword evidence="7" id="KW-0325">Glycoprotein</keyword>
<dbReference type="GO" id="GO:0001671">
    <property type="term" value="F:ATPase activator activity"/>
    <property type="evidence" value="ECO:0007669"/>
    <property type="project" value="InterPro"/>
</dbReference>
<dbReference type="GO" id="GO:0005635">
    <property type="term" value="C:nuclear envelope"/>
    <property type="evidence" value="ECO:0007669"/>
    <property type="project" value="UniProtKB-SubCell"/>
</dbReference>
<evidence type="ECO:0000313" key="12">
    <source>
        <dbReference type="EMBL" id="KAG8436793.1"/>
    </source>
</evidence>
<feature type="transmembrane region" description="Helical" evidence="10">
    <location>
        <begin position="20"/>
        <end position="38"/>
    </location>
</feature>
<dbReference type="EMBL" id="JAACNH010000007">
    <property type="protein sequence ID" value="KAG8436793.1"/>
    <property type="molecule type" value="Genomic_DNA"/>
</dbReference>
<reference evidence="12" key="1">
    <citation type="thesis" date="2020" institute="ProQuest LLC" country="789 East Eisenhower Parkway, Ann Arbor, MI, USA">
        <title>Comparative Genomics and Chromosome Evolution.</title>
        <authorList>
            <person name="Mudd A.B."/>
        </authorList>
    </citation>
    <scope>NUCLEOTIDE SEQUENCE</scope>
    <source>
        <strain evidence="12">Female2</strain>
        <tissue evidence="12">Blood</tissue>
    </source>
</reference>
<keyword evidence="13" id="KW-1185">Reference proteome</keyword>
<evidence type="ECO:0000256" key="8">
    <source>
        <dbReference type="ARBA" id="ARBA00023242"/>
    </source>
</evidence>
<dbReference type="InterPro" id="IPR008662">
    <property type="entry name" value="TOIP1/2"/>
</dbReference>
<name>A0A8T2IYU4_9PIPI</name>
<keyword evidence="3" id="KW-0597">Phosphoprotein</keyword>
<comment type="caution">
    <text evidence="12">The sequence shown here is derived from an EMBL/GenBank/DDBJ whole genome shotgun (WGS) entry which is preliminary data.</text>
</comment>
<protein>
    <recommendedName>
        <fullName evidence="11">Torsin-1A-interacting protein 1/2 AAA+ activator domain-containing protein</fullName>
    </recommendedName>
</protein>
<dbReference type="PANTHER" id="PTHR18843">
    <property type="entry name" value="TORSIN-1A-INTERACTING PROTEIN"/>
    <property type="match status" value="1"/>
</dbReference>
<dbReference type="InterPro" id="IPR046753">
    <property type="entry name" value="TOIP1/2_C"/>
</dbReference>
<dbReference type="Pfam" id="PF05609">
    <property type="entry name" value="LAP1_C"/>
    <property type="match status" value="1"/>
</dbReference>
<gene>
    <name evidence="12" type="ORF">GDO86_007757</name>
</gene>
<dbReference type="Proteomes" id="UP000812440">
    <property type="component" value="Chromosome 4"/>
</dbReference>
<comment type="similarity">
    <text evidence="2">Belongs to the TOR1AIP family.</text>
</comment>
<keyword evidence="4 10" id="KW-0812">Transmembrane</keyword>
<evidence type="ECO:0000256" key="2">
    <source>
        <dbReference type="ARBA" id="ARBA00007860"/>
    </source>
</evidence>
<evidence type="ECO:0000313" key="13">
    <source>
        <dbReference type="Proteomes" id="UP000812440"/>
    </source>
</evidence>
<dbReference type="GO" id="GO:0061024">
    <property type="term" value="P:membrane organization"/>
    <property type="evidence" value="ECO:0007669"/>
    <property type="project" value="TreeGrafter"/>
</dbReference>
<evidence type="ECO:0000256" key="9">
    <source>
        <dbReference type="ARBA" id="ARBA00037847"/>
    </source>
</evidence>
<dbReference type="AlphaFoldDB" id="A0A8T2IYU4"/>
<proteinExistence type="inferred from homology"/>
<dbReference type="InterPro" id="IPR038599">
    <property type="entry name" value="LAP1C-like_C_sf"/>
</dbReference>
<evidence type="ECO:0000256" key="3">
    <source>
        <dbReference type="ARBA" id="ARBA00022553"/>
    </source>
</evidence>
<evidence type="ECO:0000256" key="4">
    <source>
        <dbReference type="ARBA" id="ARBA00022692"/>
    </source>
</evidence>
<feature type="domain" description="Torsin-1A-interacting protein 1/2 AAA+ activator" evidence="11">
    <location>
        <begin position="48"/>
        <end position="265"/>
    </location>
</feature>
<evidence type="ECO:0000256" key="10">
    <source>
        <dbReference type="SAM" id="Phobius"/>
    </source>
</evidence>
<comment type="subcellular location">
    <subcellularLocation>
        <location evidence="9">Endomembrane system</location>
        <topology evidence="9">Single-pass membrane protein</topology>
    </subcellularLocation>
    <subcellularLocation>
        <location evidence="1">Nucleus envelope</location>
    </subcellularLocation>
</comment>
<dbReference type="PANTHER" id="PTHR18843:SF8">
    <property type="entry name" value="TORSIN-1A-INTERACTING PROTEIN 1 ISOFORM X1"/>
    <property type="match status" value="1"/>
</dbReference>
<keyword evidence="6 10" id="KW-0472">Membrane</keyword>
<evidence type="ECO:0000256" key="6">
    <source>
        <dbReference type="ARBA" id="ARBA00023136"/>
    </source>
</evidence>
<keyword evidence="8" id="KW-0539">Nucleus</keyword>
<sequence>MPQNKDKPTKSTSGFHLQGLIVTLALSVIPFYFIVYHWNFDNGSINDDKQHVLKYFHDQFNALESIYPSQSSHFWKRSRRALELHLNRSESNTQPAIILLTSARDAEQTLRCLSNKIAKIYSASRNMSYVFISGVNETFHDSDSAKLAIDDILTSSFQGTSSAAVMHQLEQLHPGALLILYKYCDHENAAFKNVAMVLTVLLDDLPHKPQLQLNEIEEKVRDFLAAKFSISNSERLHSEMDADKMGGVWSRISHLVLPVYPEDFLVECGSTEHGA</sequence>
<evidence type="ECO:0000256" key="7">
    <source>
        <dbReference type="ARBA" id="ARBA00023180"/>
    </source>
</evidence>
<evidence type="ECO:0000256" key="1">
    <source>
        <dbReference type="ARBA" id="ARBA00004259"/>
    </source>
</evidence>
<accession>A0A8T2IYU4</accession>
<dbReference type="OrthoDB" id="6258998at2759"/>
<keyword evidence="5 10" id="KW-1133">Transmembrane helix</keyword>